<dbReference type="RefSeq" id="WP_021760263.1">
    <property type="nucleotide sequence ID" value="NC_022444.1"/>
</dbReference>
<dbReference type="STRING" id="1121448.DGI_1584"/>
<feature type="transmembrane region" description="Helical" evidence="1">
    <location>
        <begin position="297"/>
        <end position="319"/>
    </location>
</feature>
<dbReference type="HOGENOM" id="CLU_048086_2_2_7"/>
<protein>
    <recommendedName>
        <fullName evidence="4">Nucleoside recognition domain protein</fullName>
    </recommendedName>
</protein>
<dbReference type="InterPro" id="IPR038880">
    <property type="entry name" value="MJ0871-like"/>
</dbReference>
<feature type="transmembrane region" description="Helical" evidence="1">
    <location>
        <begin position="187"/>
        <end position="207"/>
    </location>
</feature>
<name>T2GBW9_MEGG1</name>
<feature type="transmembrane region" description="Helical" evidence="1">
    <location>
        <begin position="12"/>
        <end position="34"/>
    </location>
</feature>
<dbReference type="EMBL" id="CP006585">
    <property type="protein sequence ID" value="AGW13417.1"/>
    <property type="molecule type" value="Genomic_DNA"/>
</dbReference>
<evidence type="ECO:0000313" key="3">
    <source>
        <dbReference type="Proteomes" id="UP000016587"/>
    </source>
</evidence>
<sequence>MIVPTPESLLHGLLLPLGSLIVFMSLSLLVANVLEAMNWTRFLARLAAPLVRLGRFKDVSGASFSLAFVSGMAANTVLAESYERGTLSRRELILANLFNSMPTYFLHLPTMFSLAAPFLGSVATLYVGLTFFAAILRTAGVVLAGRLLLPPIPDGCVVCRLDEQKPRTPQEALARGWRLFRRRIRKVVLITAPIYTVMYFARIWGVFEAMETFLATHVGDLGFLPPQALSIVAFHLVAETTSGLAAAGAVLQGGELPARVVVLALLVGNILSSPMRAFRHQFPYYAGIFKPSMAARLIMYSQLLRAASIALVTAGFAFFTS</sequence>
<keyword evidence="1" id="KW-0812">Transmembrane</keyword>
<organism evidence="2 3">
    <name type="scientific">Megalodesulfovibrio gigas (strain ATCC 19364 / DSM 1382 / NCIMB 9332 / VKM B-1759)</name>
    <name type="common">Desulfovibrio gigas</name>
    <dbReference type="NCBI Taxonomy" id="1121448"/>
    <lineage>
        <taxon>Bacteria</taxon>
        <taxon>Pseudomonadati</taxon>
        <taxon>Thermodesulfobacteriota</taxon>
        <taxon>Desulfovibrionia</taxon>
        <taxon>Desulfovibrionales</taxon>
        <taxon>Desulfovibrionaceae</taxon>
        <taxon>Megalodesulfovibrio</taxon>
    </lineage>
</organism>
<dbReference type="eggNOG" id="COG3366">
    <property type="taxonomic scope" value="Bacteria"/>
</dbReference>
<dbReference type="PATRIC" id="fig|1121448.10.peg.1576"/>
<feature type="transmembrane region" description="Helical" evidence="1">
    <location>
        <begin position="227"/>
        <end position="251"/>
    </location>
</feature>
<reference evidence="3" key="2">
    <citation type="submission" date="2013-07" db="EMBL/GenBank/DDBJ databases">
        <authorList>
            <person name="Morais-Silva F.O."/>
            <person name="Rezende A.M."/>
            <person name="Pimentel C."/>
            <person name="Resende D.M."/>
            <person name="Santos C.I."/>
            <person name="Clemente C."/>
            <person name="de Oliveira L.M."/>
            <person name="da Silva S.M."/>
            <person name="Costa D.A."/>
            <person name="Varela-Raposo A."/>
            <person name="Horacio E.C.A."/>
            <person name="Matos M."/>
            <person name="Flores O."/>
            <person name="Ruiz J.C."/>
            <person name="Rodrigues-Pousada C."/>
        </authorList>
    </citation>
    <scope>NUCLEOTIDE SEQUENCE [LARGE SCALE GENOMIC DNA]</scope>
    <source>
        <strain evidence="3">ATCC 19364 / DSM 1382 / NCIMB 9332 / VKM B-1759</strain>
    </source>
</reference>
<evidence type="ECO:0000256" key="1">
    <source>
        <dbReference type="SAM" id="Phobius"/>
    </source>
</evidence>
<feature type="transmembrane region" description="Helical" evidence="1">
    <location>
        <begin position="114"/>
        <end position="136"/>
    </location>
</feature>
<evidence type="ECO:0000313" key="2">
    <source>
        <dbReference type="EMBL" id="AGW13417.1"/>
    </source>
</evidence>
<dbReference type="PANTHER" id="PTHR38139">
    <property type="entry name" value="GATE DOMAIN-CONTAINING PROTEIN"/>
    <property type="match status" value="1"/>
</dbReference>
<reference evidence="2 3" key="1">
    <citation type="journal article" date="2013" name="J. Bacteriol.">
        <title>Roles of HynAB and Ech, the only two hydrogenases found in the model sulfate reducer Desulfovibrio gigas.</title>
        <authorList>
            <person name="Morais-Silva F.O."/>
            <person name="Santos C.I."/>
            <person name="Rodrigues R."/>
            <person name="Pereira I.A."/>
            <person name="Rodrigues-Pousada C."/>
        </authorList>
    </citation>
    <scope>NUCLEOTIDE SEQUENCE [LARGE SCALE GENOMIC DNA]</scope>
    <source>
        <strain evidence="3">ATCC 19364 / DSM 1382 / NCIMB 9332 / VKM B-1759</strain>
    </source>
</reference>
<dbReference type="Proteomes" id="UP000016587">
    <property type="component" value="Chromosome"/>
</dbReference>
<dbReference type="AlphaFoldDB" id="T2GBW9"/>
<evidence type="ECO:0008006" key="4">
    <source>
        <dbReference type="Google" id="ProtNLM"/>
    </source>
</evidence>
<keyword evidence="1" id="KW-0472">Membrane</keyword>
<feature type="transmembrane region" description="Helical" evidence="1">
    <location>
        <begin position="258"/>
        <end position="277"/>
    </location>
</feature>
<dbReference type="OrthoDB" id="5453678at2"/>
<dbReference type="PANTHER" id="PTHR38139:SF1">
    <property type="entry name" value="NUCLEOSIDE TRANSPORTER_FEOB GTPASE GATE DOMAIN-CONTAINING PROTEIN"/>
    <property type="match status" value="1"/>
</dbReference>
<proteinExistence type="predicted"/>
<accession>T2GBW9</accession>
<keyword evidence="1" id="KW-1133">Transmembrane helix</keyword>
<keyword evidence="3" id="KW-1185">Reference proteome</keyword>
<gene>
    <name evidence="2" type="ORF">DGI_1584</name>
</gene>
<dbReference type="KEGG" id="dgg:DGI_1584"/>